<accession>A0AAV4V0G9</accession>
<evidence type="ECO:0000313" key="1">
    <source>
        <dbReference type="EMBL" id="GIY63597.1"/>
    </source>
</evidence>
<keyword evidence="2" id="KW-1185">Reference proteome</keyword>
<reference evidence="1 2" key="1">
    <citation type="submission" date="2021-06" db="EMBL/GenBank/DDBJ databases">
        <title>Caerostris extrusa draft genome.</title>
        <authorList>
            <person name="Kono N."/>
            <person name="Arakawa K."/>
        </authorList>
    </citation>
    <scope>NUCLEOTIDE SEQUENCE [LARGE SCALE GENOMIC DNA]</scope>
</reference>
<name>A0AAV4V0G9_CAEEX</name>
<protein>
    <submittedName>
        <fullName evidence="1">Uncharacterized protein</fullName>
    </submittedName>
</protein>
<dbReference type="EMBL" id="BPLR01013761">
    <property type="protein sequence ID" value="GIY63597.1"/>
    <property type="molecule type" value="Genomic_DNA"/>
</dbReference>
<dbReference type="Proteomes" id="UP001054945">
    <property type="component" value="Unassembled WGS sequence"/>
</dbReference>
<proteinExistence type="predicted"/>
<comment type="caution">
    <text evidence="1">The sequence shown here is derived from an EMBL/GenBank/DDBJ whole genome shotgun (WGS) entry which is preliminary data.</text>
</comment>
<sequence>MTNAPHLKKHLNPPTCAASLSLRKCGEKRVCHVRLATAFSANGWCEATSRWEKEELLGNRPRIWYHLFSFSHFFSRERTFRCVIVHAVKDGMTFF</sequence>
<evidence type="ECO:0000313" key="2">
    <source>
        <dbReference type="Proteomes" id="UP001054945"/>
    </source>
</evidence>
<gene>
    <name evidence="1" type="ORF">CEXT_452881</name>
</gene>
<dbReference type="AlphaFoldDB" id="A0AAV4V0G9"/>
<organism evidence="1 2">
    <name type="scientific">Caerostris extrusa</name>
    <name type="common">Bark spider</name>
    <name type="synonym">Caerostris bankana</name>
    <dbReference type="NCBI Taxonomy" id="172846"/>
    <lineage>
        <taxon>Eukaryota</taxon>
        <taxon>Metazoa</taxon>
        <taxon>Ecdysozoa</taxon>
        <taxon>Arthropoda</taxon>
        <taxon>Chelicerata</taxon>
        <taxon>Arachnida</taxon>
        <taxon>Araneae</taxon>
        <taxon>Araneomorphae</taxon>
        <taxon>Entelegynae</taxon>
        <taxon>Araneoidea</taxon>
        <taxon>Araneidae</taxon>
        <taxon>Caerostris</taxon>
    </lineage>
</organism>